<evidence type="ECO:0000256" key="4">
    <source>
        <dbReference type="ARBA" id="ARBA00022679"/>
    </source>
</evidence>
<evidence type="ECO:0000313" key="9">
    <source>
        <dbReference type="EMBL" id="AAG13921.1"/>
    </source>
</evidence>
<organism evidence="9">
    <name type="scientific">Micromonospora megalomicea subsp. nigra</name>
    <dbReference type="NCBI Taxonomy" id="136926"/>
    <lineage>
        <taxon>Bacteria</taxon>
        <taxon>Bacillati</taxon>
        <taxon>Actinomycetota</taxon>
        <taxon>Actinomycetes</taxon>
        <taxon>Micromonosporales</taxon>
        <taxon>Micromonosporaceae</taxon>
        <taxon>Micromonospora</taxon>
    </lineage>
</organism>
<dbReference type="GO" id="GO:0017000">
    <property type="term" value="P:antibiotic biosynthetic process"/>
    <property type="evidence" value="ECO:0007669"/>
    <property type="project" value="UniProtKB-KW"/>
</dbReference>
<dbReference type="SMR" id="Q9F826"/>
<dbReference type="Pfam" id="PF21036">
    <property type="entry name" value="EryCIII-like_N"/>
    <property type="match status" value="1"/>
</dbReference>
<dbReference type="InterPro" id="IPR030953">
    <property type="entry name" value="Glycosyl_450act"/>
</dbReference>
<feature type="domain" description="Erythromycin biosynthesis protein CIII-like N-terminal" evidence="8">
    <location>
        <begin position="22"/>
        <end position="256"/>
    </location>
</feature>
<name>Q9F826_MICMH</name>
<feature type="domain" description="Erythromycin biosynthesis protein CIII-like C-terminal" evidence="7">
    <location>
        <begin position="272"/>
        <end position="412"/>
    </location>
</feature>
<keyword evidence="6" id="KW-0045">Antibiotic biosynthesis</keyword>
<keyword evidence="3" id="KW-0328">Glycosyltransferase</keyword>
<evidence type="ECO:0000256" key="1">
    <source>
        <dbReference type="ARBA" id="ARBA00004792"/>
    </source>
</evidence>
<dbReference type="InterPro" id="IPR048284">
    <property type="entry name" value="EryCIII-like_N"/>
</dbReference>
<comment type="similarity">
    <text evidence="2">Belongs to the glycosyltransferase 28 family.</text>
</comment>
<dbReference type="FunFam" id="3.40.50.2000:FF:000261">
    <property type="entry name" value="Putative glycosyl transferase"/>
    <property type="match status" value="1"/>
</dbReference>
<dbReference type="Pfam" id="PF06722">
    <property type="entry name" value="EryCIII-like_C"/>
    <property type="match status" value="1"/>
</dbReference>
<evidence type="ECO:0000256" key="2">
    <source>
        <dbReference type="ARBA" id="ARBA00006962"/>
    </source>
</evidence>
<evidence type="ECO:0000256" key="6">
    <source>
        <dbReference type="ARBA" id="ARBA00023194"/>
    </source>
</evidence>
<dbReference type="FunFam" id="3.40.50.2000:FF:000072">
    <property type="entry name" value="Glycosyl transferase"/>
    <property type="match status" value="1"/>
</dbReference>
<gene>
    <name evidence="9" type="primary">megCIII</name>
</gene>
<dbReference type="InterPro" id="IPR010610">
    <property type="entry name" value="EryCIII-like_C"/>
</dbReference>
<dbReference type="PANTHER" id="PTHR48050:SF13">
    <property type="entry name" value="STEROL 3-BETA-GLUCOSYLTRANSFERASE UGT80A2"/>
    <property type="match status" value="1"/>
</dbReference>
<evidence type="ECO:0000256" key="3">
    <source>
        <dbReference type="ARBA" id="ARBA00022676"/>
    </source>
</evidence>
<dbReference type="GO" id="GO:0008194">
    <property type="term" value="F:UDP-glycosyltransferase activity"/>
    <property type="evidence" value="ECO:0007669"/>
    <property type="project" value="InterPro"/>
</dbReference>
<dbReference type="InterPro" id="IPR050426">
    <property type="entry name" value="Glycosyltransferase_28"/>
</dbReference>
<evidence type="ECO:0000259" key="8">
    <source>
        <dbReference type="Pfam" id="PF21036"/>
    </source>
</evidence>
<protein>
    <submittedName>
        <fullName evidence="9">TDP-desosamine glycosyltransferase</fullName>
    </submittedName>
</protein>
<sequence>MRVVFSSMASKSHLFGLVPLAWAFRAAGHEVRVVASPALTDDITAAGLTAVPVGTDVDLVDFMTHAGYDIIDYVRSLDFSERDPATSTWDHLLGMQTVLTPTFYALMSPDSLVEGMISFCRSWRPDWSSGPQTFAASIAATVTGVAHARLLWGPDITVRARQKFLGLLPGQPAAHREDPLAEWLTWSVERFGGRVPQDVEELVVGQWTIDPAPVGMRLDTGLRTVGMRYVDYNGPSVVPDWLHDEPTRRRVCLTLGISSRENSIGQVSVDDLLGALGDVDAEIIATVDEQQLEGVAHVPANIRTVGFVPMHALLPTCAATVHHGGPGSWHTAAIHGVPQVILPDGWDTGVRAQRTEDQGAGIALPVPELTSDQLREAVRRVLDDPAFTAGAARMRADMLAEPSPAEVVDVCAGLVGERTAVG</sequence>
<dbReference type="AlphaFoldDB" id="Q9F826"/>
<keyword evidence="4 9" id="KW-0808">Transferase</keyword>
<evidence type="ECO:0000256" key="5">
    <source>
        <dbReference type="ARBA" id="ARBA00022729"/>
    </source>
</evidence>
<dbReference type="CDD" id="cd03784">
    <property type="entry name" value="GT1_Gtf-like"/>
    <property type="match status" value="1"/>
</dbReference>
<dbReference type="PANTHER" id="PTHR48050">
    <property type="entry name" value="STEROL 3-BETA-GLUCOSYLTRANSFERASE"/>
    <property type="match status" value="1"/>
</dbReference>
<dbReference type="GO" id="GO:0016758">
    <property type="term" value="F:hexosyltransferase activity"/>
    <property type="evidence" value="ECO:0007669"/>
    <property type="project" value="UniProtKB-ARBA"/>
</dbReference>
<keyword evidence="5" id="KW-0732">Signal</keyword>
<reference evidence="9" key="1">
    <citation type="journal article" date="2000" name="Mol. Microbiol.">
        <title>Biosynthesis of the anti-parasitic agent megalomicin: transformation of erythromycin to megalomicin in Saccharopolyspora erythraea.</title>
        <authorList>
            <person name="Volchegursky Y."/>
            <person name="Hu Z."/>
            <person name="Katz L."/>
            <person name="McDaniel R."/>
        </authorList>
    </citation>
    <scope>NUCLEOTIDE SEQUENCE</scope>
    <source>
        <strain evidence="9">NRRL3275</strain>
    </source>
</reference>
<dbReference type="Gene3D" id="3.40.50.2000">
    <property type="entry name" value="Glycogen Phosphorylase B"/>
    <property type="match status" value="2"/>
</dbReference>
<dbReference type="SUPFAM" id="SSF53756">
    <property type="entry name" value="UDP-Glycosyltransferase/glycogen phosphorylase"/>
    <property type="match status" value="1"/>
</dbReference>
<dbReference type="NCBIfam" id="TIGR04516">
    <property type="entry name" value="glycosyl_450act"/>
    <property type="match status" value="1"/>
</dbReference>
<proteinExistence type="inferred from homology"/>
<evidence type="ECO:0000259" key="7">
    <source>
        <dbReference type="Pfam" id="PF06722"/>
    </source>
</evidence>
<comment type="pathway">
    <text evidence="1">Antibiotic biosynthesis.</text>
</comment>
<dbReference type="InterPro" id="IPR002213">
    <property type="entry name" value="UDP_glucos_trans"/>
</dbReference>
<dbReference type="EMBL" id="AF263245">
    <property type="protein sequence ID" value="AAG13921.1"/>
    <property type="molecule type" value="Genomic_DNA"/>
</dbReference>
<dbReference type="KEGG" id="ag:AAG13921"/>
<accession>Q9F826</accession>